<name>A0ACC1LCC8_9FUNG</name>
<gene>
    <name evidence="1" type="primary">SRP54</name>
    <name evidence="1" type="ORF">H4R21_001530</name>
</gene>
<sequence length="180" mass="19701">MVLNELGARINGALQALSRQPVIDDKAVDALLREICGALLESDVNVRLVHTLRQNVKKRVDLEVLAASANKRKVIQTAVFDELCSLVDPGVQPWKPRKGKQNVVMFVGLQGSGKTTSCTKLAAYYKRKGLKVGLVCADTFRAGAFDQLKQNASRAHIPYYGSYNEADPVQIAMDGVAQFK</sequence>
<protein>
    <submittedName>
        <fullName evidence="1">Signal recognition particle</fullName>
        <ecNumber evidence="1">3.6.5.4</ecNumber>
    </submittedName>
</protein>
<dbReference type="EMBL" id="JANBUN010000321">
    <property type="protein sequence ID" value="KAJ2804739.1"/>
    <property type="molecule type" value="Genomic_DNA"/>
</dbReference>
<keyword evidence="1" id="KW-0378">Hydrolase</keyword>
<comment type="caution">
    <text evidence="1">The sequence shown here is derived from an EMBL/GenBank/DDBJ whole genome shotgun (WGS) entry which is preliminary data.</text>
</comment>
<accession>A0ACC1LCC8</accession>
<evidence type="ECO:0000313" key="1">
    <source>
        <dbReference type="EMBL" id="KAJ2804739.1"/>
    </source>
</evidence>
<organism evidence="1 2">
    <name type="scientific">Coemansia helicoidea</name>
    <dbReference type="NCBI Taxonomy" id="1286919"/>
    <lineage>
        <taxon>Eukaryota</taxon>
        <taxon>Fungi</taxon>
        <taxon>Fungi incertae sedis</taxon>
        <taxon>Zoopagomycota</taxon>
        <taxon>Kickxellomycotina</taxon>
        <taxon>Kickxellomycetes</taxon>
        <taxon>Kickxellales</taxon>
        <taxon>Kickxellaceae</taxon>
        <taxon>Coemansia</taxon>
    </lineage>
</organism>
<dbReference type="EC" id="3.6.5.4" evidence="1"/>
<keyword evidence="2" id="KW-1185">Reference proteome</keyword>
<reference evidence="1" key="1">
    <citation type="submission" date="2022-07" db="EMBL/GenBank/DDBJ databases">
        <title>Phylogenomic reconstructions and comparative analyses of Kickxellomycotina fungi.</title>
        <authorList>
            <person name="Reynolds N.K."/>
            <person name="Stajich J.E."/>
            <person name="Barry K."/>
            <person name="Grigoriev I.V."/>
            <person name="Crous P."/>
            <person name="Smith M.E."/>
        </authorList>
    </citation>
    <scope>NUCLEOTIDE SEQUENCE</scope>
    <source>
        <strain evidence="1">BCRC 34780</strain>
    </source>
</reference>
<feature type="non-terminal residue" evidence="1">
    <location>
        <position position="180"/>
    </location>
</feature>
<proteinExistence type="predicted"/>
<evidence type="ECO:0000313" key="2">
    <source>
        <dbReference type="Proteomes" id="UP001140087"/>
    </source>
</evidence>
<dbReference type="Proteomes" id="UP001140087">
    <property type="component" value="Unassembled WGS sequence"/>
</dbReference>